<evidence type="ECO:0000313" key="3">
    <source>
        <dbReference type="Proteomes" id="UP001066276"/>
    </source>
</evidence>
<dbReference type="AlphaFoldDB" id="A0AAV7RCK1"/>
<feature type="compositionally biased region" description="Polar residues" evidence="1">
    <location>
        <begin position="46"/>
        <end position="61"/>
    </location>
</feature>
<accession>A0AAV7RCK1</accession>
<gene>
    <name evidence="2" type="ORF">NDU88_001778</name>
</gene>
<keyword evidence="3" id="KW-1185">Reference proteome</keyword>
<dbReference type="EMBL" id="JANPWB010000009">
    <property type="protein sequence ID" value="KAJ1148954.1"/>
    <property type="molecule type" value="Genomic_DNA"/>
</dbReference>
<feature type="region of interest" description="Disordered" evidence="1">
    <location>
        <begin position="41"/>
        <end position="61"/>
    </location>
</feature>
<comment type="caution">
    <text evidence="2">The sequence shown here is derived from an EMBL/GenBank/DDBJ whole genome shotgun (WGS) entry which is preliminary data.</text>
</comment>
<proteinExistence type="predicted"/>
<organism evidence="2 3">
    <name type="scientific">Pleurodeles waltl</name>
    <name type="common">Iberian ribbed newt</name>
    <dbReference type="NCBI Taxonomy" id="8319"/>
    <lineage>
        <taxon>Eukaryota</taxon>
        <taxon>Metazoa</taxon>
        <taxon>Chordata</taxon>
        <taxon>Craniata</taxon>
        <taxon>Vertebrata</taxon>
        <taxon>Euteleostomi</taxon>
        <taxon>Amphibia</taxon>
        <taxon>Batrachia</taxon>
        <taxon>Caudata</taxon>
        <taxon>Salamandroidea</taxon>
        <taxon>Salamandridae</taxon>
        <taxon>Pleurodelinae</taxon>
        <taxon>Pleurodeles</taxon>
    </lineage>
</organism>
<evidence type="ECO:0000256" key="1">
    <source>
        <dbReference type="SAM" id="MobiDB-lite"/>
    </source>
</evidence>
<protein>
    <submittedName>
        <fullName evidence="2">Uncharacterized protein</fullName>
    </submittedName>
</protein>
<sequence length="74" mass="8443">MPHHRKKNDANVVLEWRQATINLAINRYQVYRYRESEHVRPDTRSGFASSRSVAGSIRGGTSSPCCVTRVWEPG</sequence>
<evidence type="ECO:0000313" key="2">
    <source>
        <dbReference type="EMBL" id="KAJ1148954.1"/>
    </source>
</evidence>
<reference evidence="2" key="1">
    <citation type="journal article" date="2022" name="bioRxiv">
        <title>Sequencing and chromosome-scale assembly of the giantPleurodeles waltlgenome.</title>
        <authorList>
            <person name="Brown T."/>
            <person name="Elewa A."/>
            <person name="Iarovenko S."/>
            <person name="Subramanian E."/>
            <person name="Araus A.J."/>
            <person name="Petzold A."/>
            <person name="Susuki M."/>
            <person name="Suzuki K.-i.T."/>
            <person name="Hayashi T."/>
            <person name="Toyoda A."/>
            <person name="Oliveira C."/>
            <person name="Osipova E."/>
            <person name="Leigh N.D."/>
            <person name="Simon A."/>
            <person name="Yun M.H."/>
        </authorList>
    </citation>
    <scope>NUCLEOTIDE SEQUENCE</scope>
    <source>
        <strain evidence="2">20211129_DDA</strain>
        <tissue evidence="2">Liver</tissue>
    </source>
</reference>
<dbReference type="Proteomes" id="UP001066276">
    <property type="component" value="Chromosome 5"/>
</dbReference>
<name>A0AAV7RCK1_PLEWA</name>